<sequence>MKTMRLSLSLVLAAALALSACASVETASRDAPLGLSPHLSLAAPQSGDLSHAPDAGLDVRAINVRVPLELTVSEANSYRPVADIVWRGDAFGDRHAQVQAIFEEAAKRAIAGARPGQEAVLDIQVTRFHALTEKARYTIGGVHDLHFFVALRDSRTGLPLAEPVLVQTELKAFGGTRAIKAMRQGETQKVRITRHLAGVIAEQLARFVPAGEAWRGSKGG</sequence>
<reference evidence="2 3" key="1">
    <citation type="submission" date="2019-03" db="EMBL/GenBank/DDBJ databases">
        <title>Genomic Encyclopedia of Type Strains, Phase IV (KMG-IV): sequencing the most valuable type-strain genomes for metagenomic binning, comparative biology and taxonomic classification.</title>
        <authorList>
            <person name="Goeker M."/>
        </authorList>
    </citation>
    <scope>NUCLEOTIDE SEQUENCE [LARGE SCALE GENOMIC DNA]</scope>
    <source>
        <strain evidence="2 3">DSM 24766</strain>
    </source>
</reference>
<evidence type="ECO:0000313" key="3">
    <source>
        <dbReference type="Proteomes" id="UP000295050"/>
    </source>
</evidence>
<dbReference type="AlphaFoldDB" id="A0A4R2RHV7"/>
<evidence type="ECO:0000256" key="1">
    <source>
        <dbReference type="SAM" id="SignalP"/>
    </source>
</evidence>
<dbReference type="InterPro" id="IPR046705">
    <property type="entry name" value="DUF6778"/>
</dbReference>
<accession>A0A4R2RHV7</accession>
<dbReference type="EMBL" id="SLXU01000001">
    <property type="protein sequence ID" value="TCP63330.1"/>
    <property type="molecule type" value="Genomic_DNA"/>
</dbReference>
<name>A0A4R2RHV7_9RHOB</name>
<dbReference type="PROSITE" id="PS51257">
    <property type="entry name" value="PROKAR_LIPOPROTEIN"/>
    <property type="match status" value="1"/>
</dbReference>
<feature type="chain" id="PRO_5020364330" description="Lipoprotein" evidence="1">
    <location>
        <begin position="23"/>
        <end position="220"/>
    </location>
</feature>
<feature type="signal peptide" evidence="1">
    <location>
        <begin position="1"/>
        <end position="22"/>
    </location>
</feature>
<evidence type="ECO:0008006" key="4">
    <source>
        <dbReference type="Google" id="ProtNLM"/>
    </source>
</evidence>
<keyword evidence="3" id="KW-1185">Reference proteome</keyword>
<dbReference type="Pfam" id="PF20569">
    <property type="entry name" value="DUF6778"/>
    <property type="match status" value="1"/>
</dbReference>
<gene>
    <name evidence="2" type="ORF">EV663_101598</name>
</gene>
<proteinExistence type="predicted"/>
<comment type="caution">
    <text evidence="2">The sequence shown here is derived from an EMBL/GenBank/DDBJ whole genome shotgun (WGS) entry which is preliminary data.</text>
</comment>
<organism evidence="2 3">
    <name type="scientific">Rhodovulum bhavnagarense</name>
    <dbReference type="NCBI Taxonomy" id="992286"/>
    <lineage>
        <taxon>Bacteria</taxon>
        <taxon>Pseudomonadati</taxon>
        <taxon>Pseudomonadota</taxon>
        <taxon>Alphaproteobacteria</taxon>
        <taxon>Rhodobacterales</taxon>
        <taxon>Paracoccaceae</taxon>
        <taxon>Rhodovulum</taxon>
    </lineage>
</organism>
<keyword evidence="1" id="KW-0732">Signal</keyword>
<dbReference type="OrthoDB" id="7836640at2"/>
<protein>
    <recommendedName>
        <fullName evidence="4">Lipoprotein</fullName>
    </recommendedName>
</protein>
<dbReference type="RefSeq" id="WP_132950256.1">
    <property type="nucleotide sequence ID" value="NZ_SLXU01000001.1"/>
</dbReference>
<evidence type="ECO:0000313" key="2">
    <source>
        <dbReference type="EMBL" id="TCP63330.1"/>
    </source>
</evidence>
<dbReference type="Proteomes" id="UP000295050">
    <property type="component" value="Unassembled WGS sequence"/>
</dbReference>